<dbReference type="EMBL" id="JABFTP020000062">
    <property type="protein sequence ID" value="KAL3273189.1"/>
    <property type="molecule type" value="Genomic_DNA"/>
</dbReference>
<accession>A0ABD2N3I5</accession>
<reference evidence="1 2" key="1">
    <citation type="journal article" date="2021" name="BMC Biol.">
        <title>Horizontally acquired antibacterial genes associated with adaptive radiation of ladybird beetles.</title>
        <authorList>
            <person name="Li H.S."/>
            <person name="Tang X.F."/>
            <person name="Huang Y.H."/>
            <person name="Xu Z.Y."/>
            <person name="Chen M.L."/>
            <person name="Du X.Y."/>
            <person name="Qiu B.Y."/>
            <person name="Chen P.T."/>
            <person name="Zhang W."/>
            <person name="Slipinski A."/>
            <person name="Escalona H.E."/>
            <person name="Waterhouse R.M."/>
            <person name="Zwick A."/>
            <person name="Pang H."/>
        </authorList>
    </citation>
    <scope>NUCLEOTIDE SEQUENCE [LARGE SCALE GENOMIC DNA]</scope>
    <source>
        <strain evidence="1">SYSU2018</strain>
    </source>
</reference>
<proteinExistence type="predicted"/>
<dbReference type="Proteomes" id="UP001516400">
    <property type="component" value="Unassembled WGS sequence"/>
</dbReference>
<dbReference type="AlphaFoldDB" id="A0ABD2N3I5"/>
<sequence length="118" mass="13412">MLQPLDVGVYRSLKSYWQKSLDDYMTHHPEKPNMTKCHEILNPAFISSLSHNNITNLQTFKKAGICPLNHNLIAKEATVPSALTDAPLAAPEANETWVASQSTDHFQKEKRFQSKMFK</sequence>
<organism evidence="1 2">
    <name type="scientific">Cryptolaemus montrouzieri</name>
    <dbReference type="NCBI Taxonomy" id="559131"/>
    <lineage>
        <taxon>Eukaryota</taxon>
        <taxon>Metazoa</taxon>
        <taxon>Ecdysozoa</taxon>
        <taxon>Arthropoda</taxon>
        <taxon>Hexapoda</taxon>
        <taxon>Insecta</taxon>
        <taxon>Pterygota</taxon>
        <taxon>Neoptera</taxon>
        <taxon>Endopterygota</taxon>
        <taxon>Coleoptera</taxon>
        <taxon>Polyphaga</taxon>
        <taxon>Cucujiformia</taxon>
        <taxon>Coccinelloidea</taxon>
        <taxon>Coccinellidae</taxon>
        <taxon>Scymninae</taxon>
        <taxon>Scymnini</taxon>
        <taxon>Cryptolaemus</taxon>
    </lineage>
</organism>
<gene>
    <name evidence="1" type="ORF">HHI36_014643</name>
</gene>
<comment type="caution">
    <text evidence="1">The sequence shown here is derived from an EMBL/GenBank/DDBJ whole genome shotgun (WGS) entry which is preliminary data.</text>
</comment>
<evidence type="ECO:0000313" key="2">
    <source>
        <dbReference type="Proteomes" id="UP001516400"/>
    </source>
</evidence>
<name>A0ABD2N3I5_9CUCU</name>
<protein>
    <submittedName>
        <fullName evidence="1">Uncharacterized protein</fullName>
    </submittedName>
</protein>
<evidence type="ECO:0000313" key="1">
    <source>
        <dbReference type="EMBL" id="KAL3273189.1"/>
    </source>
</evidence>
<keyword evidence="2" id="KW-1185">Reference proteome</keyword>